<protein>
    <submittedName>
        <fullName evidence="1">Uncharacterized protein</fullName>
    </submittedName>
</protein>
<dbReference type="RefSeq" id="WP_096456227.1">
    <property type="nucleotide sequence ID" value="NZ_AP017369.1"/>
</dbReference>
<evidence type="ECO:0000313" key="2">
    <source>
        <dbReference type="Proteomes" id="UP000218244"/>
    </source>
</evidence>
<name>A0A160PSU2_9CORY</name>
<reference evidence="1 2" key="1">
    <citation type="submission" date="2016-02" db="EMBL/GenBank/DDBJ databases">
        <title>Corynebacterium glutamicum N24 whole genome sequencing project.</title>
        <authorList>
            <person name="Matsutani M."/>
            <person name="Nangtapong N."/>
            <person name="Yakushi T."/>
            <person name="Matsushita K."/>
        </authorList>
    </citation>
    <scope>NUCLEOTIDE SEQUENCE [LARGE SCALE GENOMIC DNA]</scope>
    <source>
        <strain evidence="1 2">N24</strain>
    </source>
</reference>
<organism evidence="1 2">
    <name type="scientific">Corynebacterium suranareeae</name>
    <dbReference type="NCBI Taxonomy" id="2506452"/>
    <lineage>
        <taxon>Bacteria</taxon>
        <taxon>Bacillati</taxon>
        <taxon>Actinomycetota</taxon>
        <taxon>Actinomycetes</taxon>
        <taxon>Mycobacteriales</taxon>
        <taxon>Corynebacteriaceae</taxon>
        <taxon>Corynebacterium</taxon>
    </lineage>
</organism>
<proteinExistence type="predicted"/>
<evidence type="ECO:0000313" key="1">
    <source>
        <dbReference type="EMBL" id="BAU96031.1"/>
    </source>
</evidence>
<dbReference type="Proteomes" id="UP000218244">
    <property type="component" value="Chromosome"/>
</dbReference>
<accession>A0A160PSU2</accession>
<keyword evidence="2" id="KW-1185">Reference proteome</keyword>
<dbReference type="KEGG" id="csur:N24_1769"/>
<sequence length="163" mass="17822">MTIHSASTVQKLDLAQMREIAAALTDCDLTRANHAEVAEDWLFVRDTGACANITVNPYSDLFYALDVANPALHELFAGYAARLDELDLVPQRFESHQDFLDYVCADNPFSSDKPDGIIILLADHVLKADPATGKPALESETFPTVANYCATHSIAPSDILIKD</sequence>
<gene>
    <name evidence="1" type="ORF">N24_1769</name>
</gene>
<dbReference type="AlphaFoldDB" id="A0A160PSU2"/>
<dbReference type="EMBL" id="AP017369">
    <property type="protein sequence ID" value="BAU96031.1"/>
    <property type="molecule type" value="Genomic_DNA"/>
</dbReference>